<dbReference type="InterPro" id="IPR006145">
    <property type="entry name" value="PsdUridine_synth_RsuA/RluA"/>
</dbReference>
<dbReference type="SUPFAM" id="SSF55174">
    <property type="entry name" value="Alpha-L RNA-binding motif"/>
    <property type="match status" value="1"/>
</dbReference>
<feature type="domain" description="RNA-binding S4" evidence="6">
    <location>
        <begin position="3"/>
        <end position="61"/>
    </location>
</feature>
<dbReference type="InterPro" id="IPR000748">
    <property type="entry name" value="PsdUridine_synth_RsuA/RluB/E/F"/>
</dbReference>
<dbReference type="eggNOG" id="COG1187">
    <property type="taxonomic scope" value="Bacteria"/>
</dbReference>
<evidence type="ECO:0000259" key="6">
    <source>
        <dbReference type="SMART" id="SM00363"/>
    </source>
</evidence>
<dbReference type="GO" id="GO:0003723">
    <property type="term" value="F:RNA binding"/>
    <property type="evidence" value="ECO:0007669"/>
    <property type="project" value="UniProtKB-KW"/>
</dbReference>
<dbReference type="Gene3D" id="3.10.290.10">
    <property type="entry name" value="RNA-binding S4 domain"/>
    <property type="match status" value="1"/>
</dbReference>
<dbReference type="InterPro" id="IPR020094">
    <property type="entry name" value="TruA/RsuA/RluB/E/F_N"/>
</dbReference>
<dbReference type="EC" id="5.4.99.-" evidence="5"/>
<dbReference type="STRING" id="537013.CLOSTMETH_01071"/>
<dbReference type="PANTHER" id="PTHR47683">
    <property type="entry name" value="PSEUDOURIDINE SYNTHASE FAMILY PROTEIN-RELATED"/>
    <property type="match status" value="1"/>
</dbReference>
<dbReference type="FunFam" id="3.30.70.1560:FF:000001">
    <property type="entry name" value="Pseudouridine synthase"/>
    <property type="match status" value="1"/>
</dbReference>
<dbReference type="NCBIfam" id="TIGR00093">
    <property type="entry name" value="pseudouridine synthase"/>
    <property type="match status" value="1"/>
</dbReference>
<dbReference type="InterPro" id="IPR050343">
    <property type="entry name" value="RsuA_PseudoU_synthase"/>
</dbReference>
<evidence type="ECO:0000313" key="8">
    <source>
        <dbReference type="Proteomes" id="UP000003340"/>
    </source>
</evidence>
<sequence length="248" mass="27321">MKIRIDKFLSTQAIATRSQAKEMLRAGRVLVNGTPVKAADLKVDPEGDEIRVDGRVYGYQEHLYLMLNKPQGVVSATDDKVHRTVLDLVPPELRRRGLFPAGRLDRDTVGFVLITDDGEFAHNILSPRHHVPKTYEAGLDGPIGENELSVLAQGVVLGDGTKCRPAELTVLQSGERPLIQIVIVEGRYHQIKRMFAAVGRRVLTLKRTKIGGLALDPSLKEGDCIAISPSNLEKIQMKTNSLTEDGED</sequence>
<dbReference type="InterPro" id="IPR036986">
    <property type="entry name" value="S4_RNA-bd_sf"/>
</dbReference>
<dbReference type="InterPro" id="IPR002942">
    <property type="entry name" value="S4_RNA-bd"/>
</dbReference>
<dbReference type="Pfam" id="PF01479">
    <property type="entry name" value="S4"/>
    <property type="match status" value="1"/>
</dbReference>
<proteinExistence type="inferred from homology"/>
<dbReference type="PROSITE" id="PS01149">
    <property type="entry name" value="PSI_RSU"/>
    <property type="match status" value="1"/>
</dbReference>
<dbReference type="Proteomes" id="UP000003340">
    <property type="component" value="Unassembled WGS sequence"/>
</dbReference>
<dbReference type="GO" id="GO:0005829">
    <property type="term" value="C:cytosol"/>
    <property type="evidence" value="ECO:0007669"/>
    <property type="project" value="UniProtKB-ARBA"/>
</dbReference>
<dbReference type="SMART" id="SM00363">
    <property type="entry name" value="S4"/>
    <property type="match status" value="1"/>
</dbReference>
<keyword evidence="8" id="KW-1185">Reference proteome</keyword>
<keyword evidence="3 5" id="KW-0413">Isomerase</keyword>
<evidence type="ECO:0000256" key="5">
    <source>
        <dbReference type="RuleBase" id="RU003887"/>
    </source>
</evidence>
<dbReference type="Gene3D" id="3.30.70.1560">
    <property type="entry name" value="Alpha-L RNA-binding motif"/>
    <property type="match status" value="1"/>
</dbReference>
<evidence type="ECO:0000256" key="2">
    <source>
        <dbReference type="ARBA" id="ARBA00022884"/>
    </source>
</evidence>
<evidence type="ECO:0000256" key="1">
    <source>
        <dbReference type="ARBA" id="ARBA00008348"/>
    </source>
</evidence>
<comment type="similarity">
    <text evidence="1 5">Belongs to the pseudouridine synthase RsuA family.</text>
</comment>
<dbReference type="HOGENOM" id="CLU_024979_1_2_9"/>
<dbReference type="CDD" id="cd00165">
    <property type="entry name" value="S4"/>
    <property type="match status" value="1"/>
</dbReference>
<accession>C0EB54</accession>
<comment type="caution">
    <text evidence="7">The sequence shown here is derived from an EMBL/GenBank/DDBJ whole genome shotgun (WGS) entry which is preliminary data.</text>
</comment>
<dbReference type="InterPro" id="IPR042092">
    <property type="entry name" value="PsdUridine_s_RsuA/RluB/E/F_cat"/>
</dbReference>
<gene>
    <name evidence="7" type="ORF">CLOSTMETH_01071</name>
</gene>
<dbReference type="PANTHER" id="PTHR47683:SF4">
    <property type="entry name" value="PSEUDOURIDINE SYNTHASE"/>
    <property type="match status" value="1"/>
</dbReference>
<protein>
    <recommendedName>
        <fullName evidence="5">Pseudouridine synthase</fullName>
        <ecNumber evidence="5">5.4.99.-</ecNumber>
    </recommendedName>
</protein>
<dbReference type="PROSITE" id="PS50889">
    <property type="entry name" value="S4"/>
    <property type="match status" value="1"/>
</dbReference>
<dbReference type="GO" id="GO:0120159">
    <property type="term" value="F:rRNA pseudouridine synthase activity"/>
    <property type="evidence" value="ECO:0007669"/>
    <property type="project" value="UniProtKB-ARBA"/>
</dbReference>
<dbReference type="SUPFAM" id="SSF55120">
    <property type="entry name" value="Pseudouridine synthase"/>
    <property type="match status" value="1"/>
</dbReference>
<dbReference type="GO" id="GO:0000455">
    <property type="term" value="P:enzyme-directed rRNA pseudouridine synthesis"/>
    <property type="evidence" value="ECO:0007669"/>
    <property type="project" value="UniProtKB-ARBA"/>
</dbReference>
<dbReference type="Gene3D" id="3.30.70.580">
    <property type="entry name" value="Pseudouridine synthase I, catalytic domain, N-terminal subdomain"/>
    <property type="match status" value="1"/>
</dbReference>
<dbReference type="InterPro" id="IPR018496">
    <property type="entry name" value="PsdUridine_synth_RsuA/RluB_CS"/>
</dbReference>
<keyword evidence="2 4" id="KW-0694">RNA-binding</keyword>
<evidence type="ECO:0000256" key="4">
    <source>
        <dbReference type="PROSITE-ProRule" id="PRU00182"/>
    </source>
</evidence>
<name>C0EB54_9FIRM</name>
<reference evidence="7 8" key="2">
    <citation type="submission" date="2009-02" db="EMBL/GenBank/DDBJ databases">
        <title>Draft genome sequence of Clostridium methylpentosum (DSM 5476).</title>
        <authorList>
            <person name="Sudarsanam P."/>
            <person name="Ley R."/>
            <person name="Guruge J."/>
            <person name="Turnbaugh P.J."/>
            <person name="Mahowald M."/>
            <person name="Liep D."/>
            <person name="Gordon J."/>
        </authorList>
    </citation>
    <scope>NUCLEOTIDE SEQUENCE [LARGE SCALE GENOMIC DNA]</scope>
    <source>
        <strain evidence="7 8">DSM 5476</strain>
    </source>
</reference>
<dbReference type="EMBL" id="ACEC01000040">
    <property type="protein sequence ID" value="EEG31274.1"/>
    <property type="molecule type" value="Genomic_DNA"/>
</dbReference>
<organism evidence="7 8">
    <name type="scientific">[Clostridium] methylpentosum DSM 5476</name>
    <dbReference type="NCBI Taxonomy" id="537013"/>
    <lineage>
        <taxon>Bacteria</taxon>
        <taxon>Bacillati</taxon>
        <taxon>Bacillota</taxon>
        <taxon>Clostridia</taxon>
        <taxon>Eubacteriales</taxon>
        <taxon>Oscillospiraceae</taxon>
        <taxon>Oscillospiraceae incertae sedis</taxon>
    </lineage>
</organism>
<reference evidence="7 8" key="1">
    <citation type="submission" date="2009-01" db="EMBL/GenBank/DDBJ databases">
        <authorList>
            <person name="Fulton L."/>
            <person name="Clifton S."/>
            <person name="Fulton B."/>
            <person name="Xu J."/>
            <person name="Minx P."/>
            <person name="Pepin K.H."/>
            <person name="Johnson M."/>
            <person name="Bhonagiri V."/>
            <person name="Nash W.E."/>
            <person name="Mardis E.R."/>
            <person name="Wilson R.K."/>
        </authorList>
    </citation>
    <scope>NUCLEOTIDE SEQUENCE [LARGE SCALE GENOMIC DNA]</scope>
    <source>
        <strain evidence="7 8">DSM 5476</strain>
    </source>
</reference>
<dbReference type="InterPro" id="IPR020103">
    <property type="entry name" value="PsdUridine_synth_cat_dom_sf"/>
</dbReference>
<dbReference type="AlphaFoldDB" id="C0EB54"/>
<evidence type="ECO:0000256" key="3">
    <source>
        <dbReference type="ARBA" id="ARBA00023235"/>
    </source>
</evidence>
<evidence type="ECO:0000313" key="7">
    <source>
        <dbReference type="EMBL" id="EEG31274.1"/>
    </source>
</evidence>
<dbReference type="CDD" id="cd02553">
    <property type="entry name" value="PseudoU_synth_RsuA"/>
    <property type="match status" value="1"/>
</dbReference>
<dbReference type="Pfam" id="PF00849">
    <property type="entry name" value="PseudoU_synth_2"/>
    <property type="match status" value="1"/>
</dbReference>